<feature type="repeat" description="ANK" evidence="15">
    <location>
        <begin position="501"/>
        <end position="533"/>
    </location>
</feature>
<dbReference type="CDD" id="cd08804">
    <property type="entry name" value="Death_ank2"/>
    <property type="match status" value="1"/>
</dbReference>
<evidence type="ECO:0000256" key="7">
    <source>
        <dbReference type="ARBA" id="ARBA00023018"/>
    </source>
</evidence>
<feature type="compositionally biased region" description="Basic and acidic residues" evidence="16">
    <location>
        <begin position="1923"/>
        <end position="1932"/>
    </location>
</feature>
<feature type="region of interest" description="Disordered" evidence="16">
    <location>
        <begin position="3471"/>
        <end position="3519"/>
    </location>
</feature>
<dbReference type="SMART" id="SM00218">
    <property type="entry name" value="ZU5"/>
    <property type="match status" value="1"/>
</dbReference>
<dbReference type="FunFam" id="1.25.40.20:FF:000002">
    <property type="entry name" value="Ankyrin-2 isoform 2"/>
    <property type="match status" value="1"/>
</dbReference>
<feature type="repeat" description="ANK" evidence="15">
    <location>
        <begin position="600"/>
        <end position="632"/>
    </location>
</feature>
<feature type="compositionally biased region" description="Basic and acidic residues" evidence="16">
    <location>
        <begin position="3612"/>
        <end position="3621"/>
    </location>
</feature>
<dbReference type="GO" id="GO:0045211">
    <property type="term" value="C:postsynaptic membrane"/>
    <property type="evidence" value="ECO:0007669"/>
    <property type="project" value="UniProtKB-SubCell"/>
</dbReference>
<evidence type="ECO:0000256" key="2">
    <source>
        <dbReference type="ARBA" id="ARBA00004371"/>
    </source>
</evidence>
<feature type="domain" description="ZU5" evidence="18">
    <location>
        <begin position="940"/>
        <end position="1095"/>
    </location>
</feature>
<evidence type="ECO:0000256" key="13">
    <source>
        <dbReference type="ARBA" id="ARBA00024012"/>
    </source>
</evidence>
<dbReference type="PROSITE" id="PS50088">
    <property type="entry name" value="ANK_REPEAT"/>
    <property type="match status" value="20"/>
</dbReference>
<feature type="compositionally biased region" description="Low complexity" evidence="16">
    <location>
        <begin position="3229"/>
        <end position="3240"/>
    </location>
</feature>
<feature type="region of interest" description="Disordered" evidence="16">
    <location>
        <begin position="1621"/>
        <end position="1932"/>
    </location>
</feature>
<keyword evidence="3" id="KW-1003">Cell membrane</keyword>
<dbReference type="FunFam" id="1.25.40.20:FF:000003">
    <property type="entry name" value="Ankyrin, isoform B"/>
    <property type="match status" value="1"/>
</dbReference>
<feature type="repeat" description="ANK" evidence="15">
    <location>
        <begin position="204"/>
        <end position="236"/>
    </location>
</feature>
<feature type="compositionally biased region" description="Basic and acidic residues" evidence="16">
    <location>
        <begin position="2342"/>
        <end position="2353"/>
    </location>
</feature>
<feature type="repeat" description="ANK" evidence="15">
    <location>
        <begin position="732"/>
        <end position="764"/>
    </location>
</feature>
<proteinExistence type="predicted"/>
<feature type="compositionally biased region" description="Basic and acidic residues" evidence="16">
    <location>
        <begin position="1644"/>
        <end position="1667"/>
    </location>
</feature>
<feature type="non-terminal residue" evidence="19">
    <location>
        <position position="1"/>
    </location>
</feature>
<keyword evidence="6" id="KW-0677">Repeat</keyword>
<feature type="repeat" description="ANK" evidence="15">
    <location>
        <begin position="435"/>
        <end position="467"/>
    </location>
</feature>
<keyword evidence="20" id="KW-1185">Reference proteome</keyword>
<feature type="repeat" description="ANK" evidence="15">
    <location>
        <begin position="270"/>
        <end position="302"/>
    </location>
</feature>
<feature type="repeat" description="ANK" evidence="15">
    <location>
        <begin position="102"/>
        <end position="134"/>
    </location>
</feature>
<feature type="repeat" description="ANK" evidence="15">
    <location>
        <begin position="567"/>
        <end position="599"/>
    </location>
</feature>
<feature type="compositionally biased region" description="Basic and acidic residues" evidence="16">
    <location>
        <begin position="2487"/>
        <end position="2504"/>
    </location>
</feature>
<dbReference type="InterPro" id="IPR000906">
    <property type="entry name" value="ZU5_dom"/>
</dbReference>
<dbReference type="InterPro" id="IPR002110">
    <property type="entry name" value="Ankyrin_rpt"/>
</dbReference>
<evidence type="ECO:0000256" key="11">
    <source>
        <dbReference type="ARBA" id="ARBA00023228"/>
    </source>
</evidence>
<keyword evidence="10" id="KW-0206">Cytoskeleton</keyword>
<feature type="compositionally biased region" description="Basic and acidic residues" evidence="16">
    <location>
        <begin position="3189"/>
        <end position="3215"/>
    </location>
</feature>
<evidence type="ECO:0000313" key="19">
    <source>
        <dbReference type="EMBL" id="NXH16521.1"/>
    </source>
</evidence>
<feature type="repeat" description="ANK" evidence="15">
    <location>
        <begin position="666"/>
        <end position="698"/>
    </location>
</feature>
<feature type="region of interest" description="Disordered" evidence="16">
    <location>
        <begin position="3140"/>
        <end position="3241"/>
    </location>
</feature>
<dbReference type="FunFam" id="1.25.40.20:FF:000001">
    <property type="entry name" value="Ankyrin-2 isoform 2"/>
    <property type="match status" value="1"/>
</dbReference>
<feature type="repeat" description="ANK" evidence="15">
    <location>
        <begin position="36"/>
        <end position="68"/>
    </location>
</feature>
<feature type="repeat" description="ANK" evidence="15">
    <location>
        <begin position="369"/>
        <end position="401"/>
    </location>
</feature>
<feature type="compositionally biased region" description="Basic and acidic residues" evidence="16">
    <location>
        <begin position="2370"/>
        <end position="2385"/>
    </location>
</feature>
<dbReference type="FunFam" id="1.10.533.10:FF:000002">
    <property type="entry name" value="Ankyrin-3 isoform 2"/>
    <property type="match status" value="1"/>
</dbReference>
<feature type="compositionally biased region" description="Low complexity" evidence="16">
    <location>
        <begin position="2842"/>
        <end position="2851"/>
    </location>
</feature>
<dbReference type="SMART" id="SM00248">
    <property type="entry name" value="ANK"/>
    <property type="match status" value="23"/>
</dbReference>
<dbReference type="InterPro" id="IPR000488">
    <property type="entry name" value="Death_dom"/>
</dbReference>
<feature type="region of interest" description="Disordered" evidence="16">
    <location>
        <begin position="3695"/>
        <end position="3714"/>
    </location>
</feature>
<evidence type="ECO:0000256" key="12">
    <source>
        <dbReference type="ARBA" id="ARBA00023257"/>
    </source>
</evidence>
<feature type="repeat" description="ANK" evidence="15">
    <location>
        <begin position="534"/>
        <end position="566"/>
    </location>
</feature>
<feature type="compositionally biased region" description="Basic and acidic residues" evidence="16">
    <location>
        <begin position="2094"/>
        <end position="2103"/>
    </location>
</feature>
<feature type="compositionally biased region" description="Basic and acidic residues" evidence="16">
    <location>
        <begin position="2046"/>
        <end position="2087"/>
    </location>
</feature>
<feature type="compositionally biased region" description="Basic and acidic residues" evidence="16">
    <location>
        <begin position="3635"/>
        <end position="3653"/>
    </location>
</feature>
<dbReference type="PANTHER" id="PTHR24123">
    <property type="entry name" value="ANKYRIN REPEAT-CONTAINING"/>
    <property type="match status" value="1"/>
</dbReference>
<feature type="domain" description="Death" evidence="17">
    <location>
        <begin position="3351"/>
        <end position="3435"/>
    </location>
</feature>
<evidence type="ECO:0000256" key="15">
    <source>
        <dbReference type="PROSITE-ProRule" id="PRU00023"/>
    </source>
</evidence>
<evidence type="ECO:0000256" key="6">
    <source>
        <dbReference type="ARBA" id="ARBA00022737"/>
    </source>
</evidence>
<evidence type="ECO:0000259" key="18">
    <source>
        <dbReference type="PROSITE" id="PS51145"/>
    </source>
</evidence>
<comment type="caution">
    <text evidence="19">The sequence shown here is derived from an EMBL/GenBank/DDBJ whole genome shotgun (WGS) entry which is preliminary data.</text>
</comment>
<dbReference type="PRINTS" id="PR01415">
    <property type="entry name" value="ANKYRIN"/>
</dbReference>
<dbReference type="Pfam" id="PF13637">
    <property type="entry name" value="Ank_4"/>
    <property type="match status" value="2"/>
</dbReference>
<dbReference type="PANTHER" id="PTHR24123:SF49">
    <property type="entry name" value="ANKYRIN-2-LIKE ISOFORM X1"/>
    <property type="match status" value="1"/>
</dbReference>
<feature type="compositionally biased region" description="Basic and acidic residues" evidence="16">
    <location>
        <begin position="1479"/>
        <end position="1488"/>
    </location>
</feature>
<dbReference type="FunFam" id="2.60.220.30:FF:000001">
    <property type="entry name" value="Ankyrin-3 isoform 2"/>
    <property type="match status" value="1"/>
</dbReference>
<feature type="region of interest" description="Disordered" evidence="16">
    <location>
        <begin position="2984"/>
        <end position="3123"/>
    </location>
</feature>
<dbReference type="Gene3D" id="1.25.40.20">
    <property type="entry name" value="Ankyrin repeat-containing domain"/>
    <property type="match status" value="3"/>
</dbReference>
<dbReference type="SMART" id="SM00005">
    <property type="entry name" value="DEATH"/>
    <property type="match status" value="1"/>
</dbReference>
<evidence type="ECO:0000256" key="16">
    <source>
        <dbReference type="SAM" id="MobiDB-lite"/>
    </source>
</evidence>
<feature type="compositionally biased region" description="Basic and acidic residues" evidence="16">
    <location>
        <begin position="3161"/>
        <end position="3171"/>
    </location>
</feature>
<keyword evidence="7" id="KW-0770">Synapse</keyword>
<feature type="compositionally biased region" description="Polar residues" evidence="16">
    <location>
        <begin position="2536"/>
        <end position="2555"/>
    </location>
</feature>
<evidence type="ECO:0000259" key="17">
    <source>
        <dbReference type="PROSITE" id="PS50017"/>
    </source>
</evidence>
<feature type="repeat" description="ANK" evidence="15">
    <location>
        <begin position="699"/>
        <end position="731"/>
    </location>
</feature>
<feature type="compositionally biased region" description="Basic and acidic residues" evidence="16">
    <location>
        <begin position="3475"/>
        <end position="3490"/>
    </location>
</feature>
<reference evidence="19 20" key="1">
    <citation type="submission" date="2019-09" db="EMBL/GenBank/DDBJ databases">
        <title>Bird 10,000 Genomes (B10K) Project - Family phase.</title>
        <authorList>
            <person name="Zhang G."/>
        </authorList>
    </citation>
    <scope>NUCLEOTIDE SEQUENCE [LARGE SCALE GENOMIC DNA]</scope>
    <source>
        <strain evidence="19">B10K-DU-001-16</strain>
        <tissue evidence="19">Muscle</tissue>
    </source>
</reference>
<dbReference type="FunFam" id="2.60.220.30:FF:000002">
    <property type="entry name" value="Ankyrin-3 isoform 2"/>
    <property type="match status" value="1"/>
</dbReference>
<feature type="region of interest" description="Disordered" evidence="16">
    <location>
        <begin position="1473"/>
        <end position="1493"/>
    </location>
</feature>
<dbReference type="Gene3D" id="1.10.533.10">
    <property type="entry name" value="Death Domain, Fas"/>
    <property type="match status" value="1"/>
</dbReference>
<feature type="compositionally biased region" description="Basic and acidic residues" evidence="16">
    <location>
        <begin position="2651"/>
        <end position="2661"/>
    </location>
</feature>
<feature type="compositionally biased region" description="Acidic residues" evidence="16">
    <location>
        <begin position="3046"/>
        <end position="3055"/>
    </location>
</feature>
<sequence length="3733" mass="411028">QSDSNASFLRAARAGNLDKVVEYLKSGIDINTCNQNGLNALHLAAKEGHVGLVQELLERGSAVDSATKKGNTALHIASLAGQAEVVKVLVKEGANINAQSQNGFTPLYMAAQENHIEVVKYLLENGANQSTATEDGFTPLAVALQQGHNQAVAILLENDTKGKVRLPALHIAARKDDTKSAALLLQNDHNADVQSKVTPAAVESGFTPLHIAAHYGNVNVATLLLNRGAAVDFTARNGITPLHVASKRGNTNMVKLLLDRGGQIDAKTRDGLTPLHCAARSGHDQVVELLLERGAPLLARTKNGLSPLHMAAQGDHVECVKHLLQHKAPVDDVTLDYLTALHVAAHCGHYRVTKLLLDKRANPNARALNGFTPLHIACKKNRIKVMELLVKYGASIQAITESGLTPIHVAAFMGHLNIVLLLLQNGASPDVTNIRGETALHMAARAGQVEVVRCLLRNGALVDARAREEQTPLHIASRLGKTEIVQLLLQHMAHPDAATTNGYTPLHISAREGQVDVASILLEAGASHSMSTKKGFTPLHVAAKYGSLEVAKLLLQRRASPDSAGKNGLTPLHVAAHYDNQKVALLLLEKGASPHATAKNGYTPLHIAAKKNQMQIATTLLNYGAETNILTKQGVTPLHLASQEGHTDMVTLLLEKGSNIHVATKTGLTSLHLAAQEDKVNVAEILTKHGANQDAQTKLGYTPLIVACHYGNIKMVNFLLKQGANVNAKTKNGYTPLHQAAQQGHTHIINVLLQHGAKPNAITTNGNTALAIARRLGYISVVDTLKVVTEEITTTTTTVTEKHKLNVPETMTEVLDVSDEEGDDTMTGDGGEYLRPEDLRELGDDSLPSSQFLDGMNYLRYSLEGGRSDSLRSFSSDRSHTLSHASYLRDSAMIDDTVVIPSQQVTTLAKEAERNSYRLSWGPENLDNVALSSSPIHSGFLVSFMVDARGGAMRGCRHNGLRIIIPPRKCTAPTRVTCRLVKRHRLATMPPMVEGEGLASRLIEVGPSGAQFLGPVIVEIPHFAALRGKERELVILRSENGDSWKEHFCEYTEDELNEILNGMDEVLDTPEELEKKRICRIITRDFPQYFAVVSRIKQDSNLIGPEGGVLSSTVVPQVQAVFPEGALTKRIRVGLQAQPMHTELTKKILGNKATFSPIVTLEPRRRKFHKPITMTIPVPKASNDGIMNGYGGDTPTLRLLCSITGGTTPAQWEDITGTTPLTFVNECVSFTTNVSARFWLIDCRQTQESVTFASQVYREIICVPYMAKFVVFAKSHDPIEARLRCFCMTDDKVDKTLEQQENFAEVARSRDVEVLEGKPIYVDCFGNLVPLTKSGQHHIFSFFAFKENRLPLFVKVRDTTQEPCGRLSFMKEPKSTRGLVHQAICNLNITLPIYTKVLPDYIFQSLFLISILLSMFFIRIKDDETESTETSILKSHLVNEVPVLASPDLLSEVSEMKQDLIKMTAILTTDPSDKSGSIKVKDLEKSTEEEPGEPFEIVERVKEDLEKVNEILRGGSYPREEHVLHTSLSKQEHVEEEWVIVSDEEIEEARKNAPLEVIEPTCVEVRVDKGTTKMEKRDMTGMVDYLTEDLKSYVSLHEVQPQALQDDVVEERFEAVVISRDFEKGQESPTTEMLHPQEQQKPTIEVKKPVRTKVKDKQKQKEGKMHSTGEQPGLRKLTSKELQSEEPGLTPTAAPEAKAVSPVIEETPIGSIKDKVKALQKRVEDEQKVRSKLPVRIQTREGTAEKASKRPVQVKKPVAHKAQPPVSPSSKTERLEETMSVRELMKAFQSGQDPSKNISGLFEHKSVKQKQQLPEKETTRRKPISSQSETRRVSSHKTDKQKDKQSTVLKAEKEPQSKKGKMQISTVEITKKAAGKDHVKEQSSKKTIEPLPPVFDDEGAKDTASAKGRTSDDQGDPDFQISPDRKTSTDFSDVIKEELEDNDKYQQFRHLSVTEEGQLNLEQVLTSPFSVAFPTEYVKDGFLPALSLQSAAFDGSQESLKHEGVADSPGSLLDGTPQISSEESYKHEGLAETPETSPESLSFSPKKTDEQIEEAKGAARAHTTAETRPPKELSPKEDEKGITEKQLDAVTETSKSHSDHVSEELIPTASEEEADKESSSASIVKDISRDKESSTTARLTKSSETHDTALEKEKDLTCERHGVVRSPQKLELSLVSHDSEGCSPVADDSLAVSHKDSLEASPVLEDNSSHKTPDSLEPSPMKESPCRDSLESSPVEQTVKAIILGQGPLQSVLSKGETCPELAPVRSRILRDPEGSADDDSLEQTSLMESSGKSPLSPETPSSEEISYEITPKPADSQALSNKPKSAVIPEVSEEPEDDSESEPKKRFTPEEEMFKMVTKIKMFDELEQEAKQKRDYKKDCKQDESSAVADLEAACGAEEPESTAVEEKDVPTVIMSAAESRKRSSSSESEPELTQLKKEADSGLLMEPVIHVQPPSPLPSSIDSSSSLDEAGFQPIDSKQCSVRTDAVKAEQGKPAEDDKEPPRILGSSCKASTQESGTCHSDGCGSPETHESKCNSTHCSETLSPSVPVTKSEGTLCHSLGDSSQKEVHAESSLTPQQYDTAEKDVKPTALTHTDLISTGAVPVRADDGSCGHSTTEYSVPQDGNLAEDDTADHFALGSDLGKADTDFKTSQRDFHAEEPLPEYSSLTTETVELESGVADATDDSAPYIVSPYENVSSEHFFSGSESRVGYGRSLLSRENYSIEEGKYQSGEALFSRETGSEYQSSEEVYMEIEPKPENAFQEMSQGSSASDSTKLAESALEDTRDGTEKLISQVVITKTDVDSDMWSEIREDDEAFEARVKEEEQKIFGLMVDRRSQGTTPDTTPARTPTEEGTPLSEQNPFLFQEGKLFEMTRSGAIDMTKRNYTEESFHFFQMGQPPQEEVSLSEEVIEAAEVESSKLKSSPNPFSPSEAEDSDTQEKDPLKYSLPVSESTDKSEEMAGEGVSIGTTKADLKSRIPIKMGISASSKSPKKETAASEAEPHYRTETDMADSSQVPCPISPEQSVVEDELDFSKATRLVCSEQGEESPDSSPEEQRSVIEIPTALMESVPCESKSKIPVRTAATASQSLQQSENESLPTDDFLDSLQCEGKDDQAKPKSKIPVKAAFQKAEQQYTYTDTSVCMLESPKALDTTSKLPMKQDNRSKSESDASIPVDPKTKRSVKARSYAEAEAEAREREREMKLELDSDEATRARPKVFSSRLPVKSRSTSASHSAFSPTKESKEHFFDLYKNSIEFFEEISDEASKLVERLTQSEREQELVSDDESSSALEVSVIENVPSSETQQSVPEDIFDTRPIWDESVETQIERIPDENVHDHAEGQQDDQERTEERLAHIADHLGFSWTELARELDFTEEQIHQIRIENPNSLQDQSHALLKYWLERDGKHATDTNLTQCLTKINRMDIVHLMETSGIDSMQVHGTRTYAEIEQTIGLDHSEGFSALPEELYSSRHKREEQHRISKDSEPTEHPPIVSEEEVSVSYSPFQDSTPRSEAEVSMAELLRQAHKEQIEAEFSGKTQDLPEKTSASQHEYFVTTPGTEQSTAPGTGKAASEKSAHYSAAKQEAEKTSPQAPSSAQRGDSPIIQEPEDPQLHQDDLSPRRTSLVIVESTDEQTEKFGKGYEEESLDKADSMPEMPPETVTEEQYTDEHGHTVVKKVTRKIIRRYVSPDGTEKEEVLMQGAPQNPVTVEEGDGYSKVVKRVVLKSDSEQSE</sequence>
<feature type="compositionally biased region" description="Polar residues" evidence="16">
    <location>
        <begin position="3558"/>
        <end position="3567"/>
    </location>
</feature>
<feature type="compositionally biased region" description="Basic and acidic residues" evidence="16">
    <location>
        <begin position="1829"/>
        <end position="1857"/>
    </location>
</feature>
<dbReference type="Gene3D" id="2.60.40.2660">
    <property type="match status" value="1"/>
</dbReference>
<evidence type="ECO:0000256" key="8">
    <source>
        <dbReference type="ARBA" id="ARBA00023043"/>
    </source>
</evidence>
<evidence type="ECO:0000256" key="1">
    <source>
        <dbReference type="ARBA" id="ARBA00004245"/>
    </source>
</evidence>
<keyword evidence="11" id="KW-0458">Lysosome</keyword>
<feature type="region of interest" description="Disordered" evidence="16">
    <location>
        <begin position="2651"/>
        <end position="2670"/>
    </location>
</feature>
<dbReference type="Pfam" id="PF00023">
    <property type="entry name" value="Ank"/>
    <property type="match status" value="3"/>
</dbReference>
<dbReference type="PROSITE" id="PS51145">
    <property type="entry name" value="ZU5"/>
    <property type="match status" value="2"/>
</dbReference>
<dbReference type="GO" id="GO:0005856">
    <property type="term" value="C:cytoskeleton"/>
    <property type="evidence" value="ECO:0007669"/>
    <property type="project" value="UniProtKB-SubCell"/>
</dbReference>
<feature type="non-terminal residue" evidence="19">
    <location>
        <position position="3733"/>
    </location>
</feature>
<dbReference type="PROSITE" id="PS50017">
    <property type="entry name" value="DEATH_DOMAIN"/>
    <property type="match status" value="1"/>
</dbReference>
<feature type="region of interest" description="Disordered" evidence="16">
    <location>
        <begin position="2370"/>
        <end position="2632"/>
    </location>
</feature>
<dbReference type="Proteomes" id="UP000534107">
    <property type="component" value="Unassembled WGS sequence"/>
</dbReference>
<feature type="compositionally biased region" description="Low complexity" evidence="16">
    <location>
        <begin position="2460"/>
        <end position="2470"/>
    </location>
</feature>
<accession>A0A7K9HRR6</accession>
<dbReference type="GO" id="GO:0030315">
    <property type="term" value="C:T-tubule"/>
    <property type="evidence" value="ECO:0007669"/>
    <property type="project" value="UniProtKB-SubCell"/>
</dbReference>
<feature type="repeat" description="ANK" evidence="15">
    <location>
        <begin position="633"/>
        <end position="665"/>
    </location>
</feature>
<feature type="region of interest" description="Disordered" evidence="16">
    <location>
        <begin position="1995"/>
        <end position="2353"/>
    </location>
</feature>
<comment type="subcellular location">
    <subcellularLocation>
        <location evidence="13">Cell membrane</location>
        <location evidence="13">Sarcolemma</location>
        <location evidence="13">T-tubule</location>
    </subcellularLocation>
    <subcellularLocation>
        <location evidence="1">Cytoplasm</location>
        <location evidence="1">Cytoskeleton</location>
    </subcellularLocation>
    <subcellularLocation>
        <location evidence="2">Lysosome</location>
    </subcellularLocation>
    <subcellularLocation>
        <location evidence="14">Postsynaptic cell membrane</location>
    </subcellularLocation>
</comment>
<dbReference type="Gene3D" id="2.60.220.30">
    <property type="match status" value="2"/>
</dbReference>
<evidence type="ECO:0000256" key="4">
    <source>
        <dbReference type="ARBA" id="ARBA00022490"/>
    </source>
</evidence>
<name>A0A7K9HRR6_9PICI</name>
<feature type="region of interest" description="Disordered" evidence="16">
    <location>
        <begin position="3558"/>
        <end position="3672"/>
    </location>
</feature>
<dbReference type="GO" id="GO:0072659">
    <property type="term" value="P:protein localization to plasma membrane"/>
    <property type="evidence" value="ECO:0007669"/>
    <property type="project" value="UniProtKB-ARBA"/>
</dbReference>
<feature type="compositionally biased region" description="Polar residues" evidence="16">
    <location>
        <begin position="2283"/>
        <end position="2293"/>
    </location>
</feature>
<dbReference type="GO" id="GO:0007165">
    <property type="term" value="P:signal transduction"/>
    <property type="evidence" value="ECO:0007669"/>
    <property type="project" value="InterPro"/>
</dbReference>
<dbReference type="PROSITE" id="PS50297">
    <property type="entry name" value="ANK_REP_REGION"/>
    <property type="match status" value="20"/>
</dbReference>
<keyword evidence="12" id="KW-0628">Postsynaptic cell membrane</keyword>
<dbReference type="Pfam" id="PF00791">
    <property type="entry name" value="ZU5"/>
    <property type="match status" value="2"/>
</dbReference>
<keyword evidence="4" id="KW-0963">Cytoplasm</keyword>
<keyword evidence="8 15" id="KW-0040">ANK repeat</keyword>
<feature type="compositionally biased region" description="Polar residues" evidence="16">
    <location>
        <begin position="2034"/>
        <end position="2045"/>
    </location>
</feature>
<feature type="compositionally biased region" description="Basic and acidic residues" evidence="16">
    <location>
        <begin position="2141"/>
        <end position="2162"/>
    </location>
</feature>
<feature type="repeat" description="ANK" evidence="15">
    <location>
        <begin position="402"/>
        <end position="434"/>
    </location>
</feature>
<protein>
    <submittedName>
        <fullName evidence="19">ANK2 protein</fullName>
    </submittedName>
</protein>
<keyword evidence="9" id="KW-0472">Membrane</keyword>
<dbReference type="FunFam" id="2.60.40.2660:FF:000001">
    <property type="entry name" value="Ankyrin-3 isoform 2"/>
    <property type="match status" value="1"/>
</dbReference>
<feature type="repeat" description="ANK" evidence="15">
    <location>
        <begin position="468"/>
        <end position="500"/>
    </location>
</feature>
<dbReference type="InterPro" id="IPR011029">
    <property type="entry name" value="DEATH-like_dom_sf"/>
</dbReference>
<feature type="region of interest" description="Disordered" evidence="16">
    <location>
        <begin position="2917"/>
        <end position="2970"/>
    </location>
</feature>
<evidence type="ECO:0000256" key="9">
    <source>
        <dbReference type="ARBA" id="ARBA00023136"/>
    </source>
</evidence>
<feature type="compositionally biased region" description="Polar residues" evidence="16">
    <location>
        <begin position="3504"/>
        <end position="3513"/>
    </location>
</feature>
<evidence type="ECO:0000256" key="5">
    <source>
        <dbReference type="ARBA" id="ARBA00022553"/>
    </source>
</evidence>
<feature type="repeat" description="ANK" evidence="15">
    <location>
        <begin position="237"/>
        <end position="269"/>
    </location>
</feature>
<feature type="compositionally biased region" description="Basic and acidic residues" evidence="16">
    <location>
        <begin position="1738"/>
        <end position="1748"/>
    </location>
</feature>
<dbReference type="Pfam" id="PF00531">
    <property type="entry name" value="Death"/>
    <property type="match status" value="1"/>
</dbReference>
<feature type="repeat" description="ANK" evidence="15">
    <location>
        <begin position="69"/>
        <end position="101"/>
    </location>
</feature>
<feature type="compositionally biased region" description="Basic and acidic residues" evidence="16">
    <location>
        <begin position="2993"/>
        <end position="3010"/>
    </location>
</feature>
<feature type="region of interest" description="Disordered" evidence="16">
    <location>
        <begin position="2832"/>
        <end position="2869"/>
    </location>
</feature>
<feature type="compositionally biased region" description="Polar residues" evidence="16">
    <location>
        <begin position="1789"/>
        <end position="1798"/>
    </location>
</feature>
<dbReference type="SUPFAM" id="SSF47986">
    <property type="entry name" value="DEATH domain"/>
    <property type="match status" value="1"/>
</dbReference>
<feature type="compositionally biased region" description="Basic and acidic residues" evidence="16">
    <location>
        <begin position="1712"/>
        <end position="1729"/>
    </location>
</feature>
<feature type="region of interest" description="Disordered" evidence="16">
    <location>
        <begin position="2760"/>
        <end position="2787"/>
    </location>
</feature>
<keyword evidence="5" id="KW-0597">Phosphoprotein</keyword>
<dbReference type="EMBL" id="VWZO01011706">
    <property type="protein sequence ID" value="NXH16521.1"/>
    <property type="molecule type" value="Genomic_DNA"/>
</dbReference>
<dbReference type="Pfam" id="PF17809">
    <property type="entry name" value="UPA_2"/>
    <property type="match status" value="1"/>
</dbReference>
<evidence type="ECO:0000256" key="10">
    <source>
        <dbReference type="ARBA" id="ARBA00023212"/>
    </source>
</evidence>
<feature type="domain" description="ZU5" evidence="18">
    <location>
        <begin position="1097"/>
        <end position="1243"/>
    </location>
</feature>
<evidence type="ECO:0000313" key="20">
    <source>
        <dbReference type="Proteomes" id="UP000534107"/>
    </source>
</evidence>
<dbReference type="InterPro" id="IPR051165">
    <property type="entry name" value="Multifunctional_ANK_Repeat"/>
</dbReference>
<feature type="repeat" description="ANK" evidence="15">
    <location>
        <begin position="303"/>
        <end position="335"/>
    </location>
</feature>
<feature type="compositionally biased region" description="Acidic residues" evidence="16">
    <location>
        <begin position="2332"/>
        <end position="2341"/>
    </location>
</feature>
<feature type="region of interest" description="Disordered" evidence="16">
    <location>
        <begin position="3330"/>
        <end position="3351"/>
    </location>
</feature>
<dbReference type="SUPFAM" id="SSF48403">
    <property type="entry name" value="Ankyrin repeat"/>
    <property type="match status" value="3"/>
</dbReference>
<dbReference type="Pfam" id="PF12796">
    <property type="entry name" value="Ank_2"/>
    <property type="match status" value="6"/>
</dbReference>
<feature type="compositionally biased region" description="Low complexity" evidence="16">
    <location>
        <begin position="2294"/>
        <end position="2312"/>
    </location>
</feature>
<feature type="compositionally biased region" description="Polar residues" evidence="16">
    <location>
        <begin position="1627"/>
        <end position="1642"/>
    </location>
</feature>
<organism evidence="19 20">
    <name type="scientific">Bucco capensis</name>
    <name type="common">collared puffbird</name>
    <dbReference type="NCBI Taxonomy" id="135168"/>
    <lineage>
        <taxon>Eukaryota</taxon>
        <taxon>Metazoa</taxon>
        <taxon>Chordata</taxon>
        <taxon>Craniata</taxon>
        <taxon>Vertebrata</taxon>
        <taxon>Euteleostomi</taxon>
        <taxon>Archelosauria</taxon>
        <taxon>Archosauria</taxon>
        <taxon>Dinosauria</taxon>
        <taxon>Saurischia</taxon>
        <taxon>Theropoda</taxon>
        <taxon>Coelurosauria</taxon>
        <taxon>Aves</taxon>
        <taxon>Neognathae</taxon>
        <taxon>Neoaves</taxon>
        <taxon>Telluraves</taxon>
        <taxon>Coraciimorphae</taxon>
        <taxon>Piciformes</taxon>
        <taxon>Bucconidae</taxon>
        <taxon>Bucco</taxon>
    </lineage>
</organism>
<feature type="repeat" description="ANK" evidence="15">
    <location>
        <begin position="336"/>
        <end position="368"/>
    </location>
</feature>
<feature type="compositionally biased region" description="Low complexity" evidence="16">
    <location>
        <begin position="3089"/>
        <end position="3100"/>
    </location>
</feature>
<dbReference type="OrthoDB" id="20872at2759"/>
<gene>
    <name evidence="19" type="primary">Ank2</name>
    <name evidence="19" type="ORF">BUCCAP_R00236</name>
</gene>
<feature type="compositionally biased region" description="Basic and acidic residues" evidence="16">
    <location>
        <begin position="1869"/>
        <end position="1888"/>
    </location>
</feature>
<dbReference type="GO" id="GO:0005764">
    <property type="term" value="C:lysosome"/>
    <property type="evidence" value="ECO:0007669"/>
    <property type="project" value="UniProtKB-SubCell"/>
</dbReference>
<feature type="compositionally biased region" description="Polar residues" evidence="16">
    <location>
        <begin position="2511"/>
        <end position="2521"/>
    </location>
</feature>
<feature type="compositionally biased region" description="Polar residues" evidence="16">
    <location>
        <begin position="2764"/>
        <end position="2778"/>
    </location>
</feature>
<dbReference type="InterPro" id="IPR040745">
    <property type="entry name" value="Ankyrin_UPA"/>
</dbReference>
<evidence type="ECO:0000256" key="3">
    <source>
        <dbReference type="ARBA" id="ARBA00022475"/>
    </source>
</evidence>
<feature type="compositionally biased region" description="Polar residues" evidence="16">
    <location>
        <begin position="3590"/>
        <end position="3600"/>
    </location>
</feature>
<dbReference type="InterPro" id="IPR036770">
    <property type="entry name" value="Ankyrin_rpt-contain_sf"/>
</dbReference>
<evidence type="ECO:0000256" key="14">
    <source>
        <dbReference type="ARBA" id="ARBA00034100"/>
    </source>
</evidence>
<feature type="compositionally biased region" description="Basic and acidic residues" evidence="16">
    <location>
        <begin position="1771"/>
        <end position="1785"/>
    </location>
</feature>